<dbReference type="Gene3D" id="2.30.42.10">
    <property type="match status" value="1"/>
</dbReference>
<dbReference type="RefSeq" id="WP_144398297.1">
    <property type="nucleotide sequence ID" value="NZ_VJXW01000009.1"/>
</dbReference>
<dbReference type="InterPro" id="IPR001478">
    <property type="entry name" value="PDZ"/>
</dbReference>
<reference evidence="6 7" key="1">
    <citation type="submission" date="2019-07" db="EMBL/GenBank/DDBJ databases">
        <title>Criibacterium bergeronii gen. nov., sp. nov. isolated from human clinical samples.</title>
        <authorList>
            <person name="Maheux A.F."/>
            <person name="Boudreau D.K."/>
            <person name="Berube E."/>
            <person name="Brodeur S."/>
            <person name="Bernard K.A."/>
            <person name="Abed J.Y."/>
            <person name="Ducrey E."/>
            <person name="Guay E.F."/>
            <person name="Raymond F."/>
            <person name="Corbeil J."/>
            <person name="Domingo M.-C."/>
            <person name="Roy P.H."/>
            <person name="Boissinot M."/>
            <person name="Tocheva E.I."/>
            <person name="Omar R.F."/>
        </authorList>
    </citation>
    <scope>NUCLEOTIDE SEQUENCE [LARGE SCALE GENOMIC DNA]</scope>
    <source>
        <strain evidence="6 7">CCRI-24246</strain>
    </source>
</reference>
<dbReference type="GO" id="GO:0006508">
    <property type="term" value="P:proteolysis"/>
    <property type="evidence" value="ECO:0007669"/>
    <property type="project" value="UniProtKB-KW"/>
</dbReference>
<feature type="compositionally biased region" description="Low complexity" evidence="3">
    <location>
        <begin position="401"/>
        <end position="411"/>
    </location>
</feature>
<evidence type="ECO:0000259" key="5">
    <source>
        <dbReference type="PROSITE" id="PS50106"/>
    </source>
</evidence>
<dbReference type="InterPro" id="IPR051201">
    <property type="entry name" value="Chloro_Bact_Ser_Proteases"/>
</dbReference>
<protein>
    <submittedName>
        <fullName evidence="6">Trypsin-like serine protease</fullName>
    </submittedName>
</protein>
<dbReference type="InterPro" id="IPR001940">
    <property type="entry name" value="Peptidase_S1C"/>
</dbReference>
<dbReference type="SMART" id="SM00228">
    <property type="entry name" value="PDZ"/>
    <property type="match status" value="1"/>
</dbReference>
<dbReference type="Pfam" id="PF13365">
    <property type="entry name" value="Trypsin_2"/>
    <property type="match status" value="1"/>
</dbReference>
<evidence type="ECO:0000313" key="7">
    <source>
        <dbReference type="Proteomes" id="UP000319424"/>
    </source>
</evidence>
<name>A0A552V514_9FIRM</name>
<dbReference type="GO" id="GO:0004252">
    <property type="term" value="F:serine-type endopeptidase activity"/>
    <property type="evidence" value="ECO:0007669"/>
    <property type="project" value="InterPro"/>
</dbReference>
<dbReference type="PROSITE" id="PS51257">
    <property type="entry name" value="PROKAR_LIPOPROTEIN"/>
    <property type="match status" value="1"/>
</dbReference>
<dbReference type="InterPro" id="IPR009003">
    <property type="entry name" value="Peptidase_S1_PA"/>
</dbReference>
<sequence length="419" mass="44752">MSKKLGTFFAAVMGVLIGCVIAYFALISFGSGEMQKAAVGSGATTVSDKQIEDKIDKIISDKTKNIQQSEVENIYKNVAKKAMPSVVGVTTVFYSQSSGSIYDMMFGGMPSSPRLMEGVGTGVIVDKAGYILTNSHVVQDGDVQKVNVLFNDGTSQEAEVKWSDKSLDLALIKVDTKGKNLQVATLGDSSKVEVGDIAVAIGNPMGLEFQRTVTQGIISGLERSVNVENVSMSNLIQTDASINQGNSGGPLLNSKAEVIGINTVKGSGEGLGFSIPINTAKMFVDLMKQNGEIKDKPLLGIQGISVDQLKAAKELDLKETSGVFVAQVAKNSPASSAGMKQGDIIIGLDGQEIKNMSDLQAQLYKVGQGDMSKVEIKYNHRGETKTVTINLTNSVPEKEQPQQPQQQMQNPWDSLFGRQ</sequence>
<evidence type="ECO:0000256" key="1">
    <source>
        <dbReference type="ARBA" id="ARBA00022670"/>
    </source>
</evidence>
<keyword evidence="4" id="KW-1133">Transmembrane helix</keyword>
<dbReference type="Pfam" id="PF13180">
    <property type="entry name" value="PDZ_2"/>
    <property type="match status" value="1"/>
</dbReference>
<dbReference type="Gene3D" id="2.40.10.120">
    <property type="match status" value="1"/>
</dbReference>
<keyword evidence="2" id="KW-0378">Hydrolase</keyword>
<accession>A0A552V514</accession>
<dbReference type="OrthoDB" id="9758917at2"/>
<evidence type="ECO:0000256" key="2">
    <source>
        <dbReference type="ARBA" id="ARBA00022801"/>
    </source>
</evidence>
<dbReference type="SUPFAM" id="SSF50156">
    <property type="entry name" value="PDZ domain-like"/>
    <property type="match status" value="1"/>
</dbReference>
<feature type="domain" description="PDZ" evidence="5">
    <location>
        <begin position="283"/>
        <end position="361"/>
    </location>
</feature>
<evidence type="ECO:0000256" key="3">
    <source>
        <dbReference type="SAM" id="MobiDB-lite"/>
    </source>
</evidence>
<gene>
    <name evidence="6" type="ORF">FL857_07155</name>
</gene>
<comment type="caution">
    <text evidence="6">The sequence shown here is derived from an EMBL/GenBank/DDBJ whole genome shotgun (WGS) entry which is preliminary data.</text>
</comment>
<evidence type="ECO:0000256" key="4">
    <source>
        <dbReference type="SAM" id="Phobius"/>
    </source>
</evidence>
<dbReference type="PRINTS" id="PR00834">
    <property type="entry name" value="PROTEASES2C"/>
</dbReference>
<evidence type="ECO:0000313" key="6">
    <source>
        <dbReference type="EMBL" id="TRW25575.1"/>
    </source>
</evidence>
<feature type="transmembrane region" description="Helical" evidence="4">
    <location>
        <begin position="6"/>
        <end position="26"/>
    </location>
</feature>
<proteinExistence type="predicted"/>
<dbReference type="EMBL" id="VJXW01000009">
    <property type="protein sequence ID" value="TRW25575.1"/>
    <property type="molecule type" value="Genomic_DNA"/>
</dbReference>
<dbReference type="InterPro" id="IPR036034">
    <property type="entry name" value="PDZ_sf"/>
</dbReference>
<keyword evidence="4" id="KW-0472">Membrane</keyword>
<dbReference type="SUPFAM" id="SSF50494">
    <property type="entry name" value="Trypsin-like serine proteases"/>
    <property type="match status" value="1"/>
</dbReference>
<dbReference type="PROSITE" id="PS50106">
    <property type="entry name" value="PDZ"/>
    <property type="match status" value="1"/>
</dbReference>
<keyword evidence="1 6" id="KW-0645">Protease</keyword>
<dbReference type="PANTHER" id="PTHR43343:SF3">
    <property type="entry name" value="PROTEASE DO-LIKE 8, CHLOROPLASTIC"/>
    <property type="match status" value="1"/>
</dbReference>
<dbReference type="AlphaFoldDB" id="A0A552V514"/>
<keyword evidence="4" id="KW-0812">Transmembrane</keyword>
<feature type="region of interest" description="Disordered" evidence="3">
    <location>
        <begin position="394"/>
        <end position="419"/>
    </location>
</feature>
<dbReference type="Proteomes" id="UP000319424">
    <property type="component" value="Unassembled WGS sequence"/>
</dbReference>
<organism evidence="6 7">
    <name type="scientific">Criibacterium bergeronii</name>
    <dbReference type="NCBI Taxonomy" id="1871336"/>
    <lineage>
        <taxon>Bacteria</taxon>
        <taxon>Bacillati</taxon>
        <taxon>Bacillota</taxon>
        <taxon>Clostridia</taxon>
        <taxon>Peptostreptococcales</taxon>
        <taxon>Filifactoraceae</taxon>
        <taxon>Criibacterium</taxon>
    </lineage>
</organism>
<dbReference type="PANTHER" id="PTHR43343">
    <property type="entry name" value="PEPTIDASE S12"/>
    <property type="match status" value="1"/>
</dbReference>